<feature type="compositionally biased region" description="Polar residues" evidence="1">
    <location>
        <begin position="218"/>
        <end position="234"/>
    </location>
</feature>
<evidence type="ECO:0000313" key="2">
    <source>
        <dbReference type="EMBL" id="KAJ1919570.1"/>
    </source>
</evidence>
<feature type="compositionally biased region" description="Low complexity" evidence="1">
    <location>
        <begin position="63"/>
        <end position="80"/>
    </location>
</feature>
<feature type="compositionally biased region" description="Polar residues" evidence="1">
    <location>
        <begin position="22"/>
        <end position="33"/>
    </location>
</feature>
<feature type="compositionally biased region" description="Low complexity" evidence="1">
    <location>
        <begin position="455"/>
        <end position="474"/>
    </location>
</feature>
<dbReference type="EMBL" id="JANBPU010000025">
    <property type="protein sequence ID" value="KAJ1919570.1"/>
    <property type="molecule type" value="Genomic_DNA"/>
</dbReference>
<feature type="region of interest" description="Disordered" evidence="1">
    <location>
        <begin position="56"/>
        <end position="151"/>
    </location>
</feature>
<dbReference type="OrthoDB" id="5574788at2759"/>
<evidence type="ECO:0000256" key="1">
    <source>
        <dbReference type="SAM" id="MobiDB-lite"/>
    </source>
</evidence>
<dbReference type="Proteomes" id="UP001150538">
    <property type="component" value="Unassembled WGS sequence"/>
</dbReference>
<feature type="region of interest" description="Disordered" evidence="1">
    <location>
        <begin position="828"/>
        <end position="857"/>
    </location>
</feature>
<feature type="region of interest" description="Disordered" evidence="1">
    <location>
        <begin position="878"/>
        <end position="902"/>
    </location>
</feature>
<comment type="caution">
    <text evidence="2">The sequence shown here is derived from an EMBL/GenBank/DDBJ whole genome shotgun (WGS) entry which is preliminary data.</text>
</comment>
<evidence type="ECO:0000313" key="3">
    <source>
        <dbReference type="Proteomes" id="UP001150538"/>
    </source>
</evidence>
<sequence length="920" mass="99852">MIVNSTTHSRTNTAPPSEAHTRSSSWQTFTSSNADNSLDCELVAAGQLVSQRYNSQELRQRAQEAAGRRAGSISAGPSSRTHSRRPSNEAQKPRQQSRFMVGSSSDDDHPLKSQSKPSDTPSPENMPSGRSSTITTASQKPRDSGDISSSALQKKLHMCQRITQNLVDLCDEDPPDQEGPGGDSSSVTLERNGSALHANAKNTAATTKPSGRHIAFSKNVSTFQPYDTNSSSTSDQKHAHKNHHHTTSHGRWNKDHSGTALRHGSSAKTRRRKSTKGKDQRVPSQHDFFSTQQNAQGAGDRVASVSQNAYSTGVVLSEGGGGGGPRDPSKQSNDMAGNEDKQTEDDSDTSSTTLEAQSSINNNGSEEAMPRSASNPGDADGQKKRKSAFPVTPTSIPKQVGNSGSFSKTQGQSGSGELSSSTSPKFGKFGQNSIKAGAPSRVQPTTPRKTPRQIPGEPQPEGGPEVSSKLSGKSRQSRRGGGQRPHSMVSAHTPNETSRVLRTTYFASPPTDDTYYHTSLTHRAISLQRQQTLRMEEDDREANRIALKMGNVTDTAAILNIDSVGHKKEVEKNRSTYQLVRKTNNPVMSGLSRCIKIEENNNKERSKNRPPGDIMDDEFWKAMLPPPRSPSPLSLANRASTLMSGVEVYSNIINTGPSASVNMALISRIKDEAMLSKQSVYGKPYPRSHWHTLRKHLSELEYAQHAAIVAKRNDIRPAPRIVMSSLSAMETWKGRRIPELSALRAYVGSAVVSRESLDISKGVSPAWLHRSTIFPHDPVKAEKSFSSIISSGTPKPVVEPQSPKSRAKPLKTKSRSMLPVSFGTMNVLGLTDSQSNGNTNSPSRFTPQSSSSSEVMYHGKSLDAAQLSDFDYHYNSNNMRTSPRFPRGRQLSTQGNEARTPGLLQRVISGFTGTQSTSSH</sequence>
<name>A0A9W8A3U1_9FUNG</name>
<reference evidence="2" key="1">
    <citation type="submission" date="2022-07" db="EMBL/GenBank/DDBJ databases">
        <title>Phylogenomic reconstructions and comparative analyses of Kickxellomycotina fungi.</title>
        <authorList>
            <person name="Reynolds N.K."/>
            <person name="Stajich J.E."/>
            <person name="Barry K."/>
            <person name="Grigoriev I.V."/>
            <person name="Crous P."/>
            <person name="Smith M.E."/>
        </authorList>
    </citation>
    <scope>NUCLEOTIDE SEQUENCE</scope>
    <source>
        <strain evidence="2">NBRC 100468</strain>
    </source>
</reference>
<feature type="region of interest" description="Disordered" evidence="1">
    <location>
        <begin position="791"/>
        <end position="816"/>
    </location>
</feature>
<feature type="compositionally biased region" description="Polar residues" evidence="1">
    <location>
        <begin position="831"/>
        <end position="848"/>
    </location>
</feature>
<organism evidence="2 3">
    <name type="scientific">Mycoemilia scoparia</name>
    <dbReference type="NCBI Taxonomy" id="417184"/>
    <lineage>
        <taxon>Eukaryota</taxon>
        <taxon>Fungi</taxon>
        <taxon>Fungi incertae sedis</taxon>
        <taxon>Zoopagomycota</taxon>
        <taxon>Kickxellomycotina</taxon>
        <taxon>Kickxellomycetes</taxon>
        <taxon>Kickxellales</taxon>
        <taxon>Kickxellaceae</taxon>
        <taxon>Mycoemilia</taxon>
    </lineage>
</organism>
<gene>
    <name evidence="2" type="ORF">H4219_001926</name>
</gene>
<feature type="region of interest" description="Disordered" evidence="1">
    <location>
        <begin position="1"/>
        <end position="33"/>
    </location>
</feature>
<feature type="compositionally biased region" description="Basic residues" evidence="1">
    <location>
        <begin position="238"/>
        <end position="248"/>
    </location>
</feature>
<feature type="compositionally biased region" description="Polar residues" evidence="1">
    <location>
        <begin position="112"/>
        <end position="139"/>
    </location>
</feature>
<feature type="region of interest" description="Disordered" evidence="1">
    <location>
        <begin position="313"/>
        <end position="497"/>
    </location>
</feature>
<feature type="region of interest" description="Disordered" evidence="1">
    <location>
        <begin position="218"/>
        <end position="287"/>
    </location>
</feature>
<dbReference type="AlphaFoldDB" id="A0A9W8A3U1"/>
<accession>A0A9W8A3U1</accession>
<proteinExistence type="predicted"/>
<feature type="compositionally biased region" description="Basic residues" evidence="1">
    <location>
        <begin position="805"/>
        <end position="814"/>
    </location>
</feature>
<feature type="compositionally biased region" description="Polar residues" evidence="1">
    <location>
        <begin position="392"/>
        <end position="408"/>
    </location>
</feature>
<feature type="compositionally biased region" description="Polar residues" evidence="1">
    <location>
        <begin position="88"/>
        <end position="104"/>
    </location>
</feature>
<keyword evidence="3" id="KW-1185">Reference proteome</keyword>
<feature type="compositionally biased region" description="Polar residues" evidence="1">
    <location>
        <begin position="1"/>
        <end position="15"/>
    </location>
</feature>
<feature type="region of interest" description="Disordered" evidence="1">
    <location>
        <begin position="169"/>
        <end position="189"/>
    </location>
</feature>
<feature type="compositionally biased region" description="Low complexity" evidence="1">
    <location>
        <begin position="409"/>
        <end position="423"/>
    </location>
</feature>
<protein>
    <submittedName>
        <fullName evidence="2">Uncharacterized protein</fullName>
    </submittedName>
</protein>
<feature type="compositionally biased region" description="Polar residues" evidence="1">
    <location>
        <begin position="354"/>
        <end position="365"/>
    </location>
</feature>